<dbReference type="PROSITE" id="PS50174">
    <property type="entry name" value="G_PATCH"/>
    <property type="match status" value="1"/>
</dbReference>
<keyword evidence="4" id="KW-0808">Transferase</keyword>
<dbReference type="InterPro" id="IPR002877">
    <property type="entry name" value="RNA_MeTrfase_FtsJ_dom"/>
</dbReference>
<evidence type="ECO:0000313" key="11">
    <source>
        <dbReference type="Proteomes" id="UP000232323"/>
    </source>
</evidence>
<dbReference type="SMART" id="SM00443">
    <property type="entry name" value="G_patch"/>
    <property type="match status" value="1"/>
</dbReference>
<dbReference type="GO" id="GO:0005634">
    <property type="term" value="C:nucleus"/>
    <property type="evidence" value="ECO:0007669"/>
    <property type="project" value="UniProtKB-ARBA"/>
</dbReference>
<sequence>MPPNHGERGRDSATKNEYVGVYSGQLVRSELQKAKEMFEDRCIILDIKECRFPQLSQWMTAPAWSDPNLQAAKEKLNGIKSRLDNMPNGEWLKAASLANRAEFVKSKLRNDFNVELGTVAWAKMYEAIMSCSLLPHDSIALGQGPEGNPAAFTVHLCEAPGAFIAATNHFVRTHRPTWWWDWLAISLNPYYEGNDQFAMIDDDKLIGETLDRWCWGADDSGDLRKLHNMEAFWRAAHMRHGNMGAMLVTADGAVDTSMDPNRQEEITAGLHLCEIVAAVGLLALGGHFMWKGFTLFEHASLGSLYLMACLFEEVAVYKPATSKPANSEVYVVGRGFKGVSQEIMAALKTLVSDKEDVFDGRTLFPQDHLEASGGFMESVRTAAISFAQWQGEAIIEALDRHASSNHALLDALRQAKRKFAEEWMAELKVLHLDREWFLAPAVDLDGSNNNTGNVVSRKRGLVGTLEERKAQYRKRRNVLLGISTTEANNGSVSSIVSQGSQPSGSGAEIPPPSSSASGFVGSEKARRMMESMGYKEGQGLGAQSQGMSSALEAEGGRGKRAGLGFGDSSQKEASVGAVWTPVPDTRWLTNDRLLGSVAAESSLEELLADPVKMQATPHLITKSKAVPDDDVLTALRTITSEATAWVNKQRQEGTGSAAGGPMTAAAASPKMGNTVSSSSEPAAPNMPSHVHDLVGSPGHQRHPCLCSHTEPCLAPRSDPKDSRLGRGYFKFGALDSALGIVDEARLAETPRPLLLDLSLKGCSATQYVLESTAENSSSSTSCMSAVLLDTKAAGEWCIKQGLESQKFELHTWTPSTGADNKHDLFRGIPKSVRHASDRLDTKALVAVKADPDLFKAEEPDNQQQSLLDVKPDSESRVKEEAASQDDVDDDCCDERSTSEVALELCTLENSALLAEYLRGFGSASLVIGDMSSLGNLLSYMESGAAGKGHDKKKVAGMEMELNVAYRRQLLWSATTALKCLAPGGCLVLRLGHTLTAFSATLVYLLYRCFSKMWMGTAFSTCAASCERHLVLCGRLRDMTGDPGCGGATGIGAAVQLLDRTLVAACEMEVAGGDGRVLPDALSVSELLPQPMVLSDKTYYSYFASHTSALAERQVEVVKKLLTRHGGQEQEMVDVSEDQRDSHRRRALHHIKEMSSQDRLIGASFQVATSAGELGVALTASNAANQPLPPNNQHLLHREHQQQGFISAHYEATEGSGRSLNHSAALPSPHANAWLQQRQPPGRTRLVAAAAGIGERLHGQPLISSAADYSQPSTKAVAGTVRDEGVFPLKTMHPTKGMEFVCNLKLTEWPVAKLQGLGELLVYVFEPREKYQRTILHKIHIKAKPVSSEDCKGLEGFVNHLAGIRNPNSDISSSSSSRGREKVAVVRWGPIEFFLTLRDPQDPLPSHGLFLHV</sequence>
<feature type="compositionally biased region" description="Low complexity" evidence="7">
    <location>
        <begin position="653"/>
        <end position="669"/>
    </location>
</feature>
<feature type="compositionally biased region" description="Low complexity" evidence="7">
    <location>
        <begin position="490"/>
        <end position="506"/>
    </location>
</feature>
<dbReference type="GO" id="GO:0006370">
    <property type="term" value="P:7-methylguanosine mRNA capping"/>
    <property type="evidence" value="ECO:0007669"/>
    <property type="project" value="TreeGrafter"/>
</dbReference>
<evidence type="ECO:0000256" key="6">
    <source>
        <dbReference type="ARBA" id="ARBA00049477"/>
    </source>
</evidence>
<evidence type="ECO:0000256" key="1">
    <source>
        <dbReference type="ARBA" id="ARBA00012770"/>
    </source>
</evidence>
<dbReference type="PANTHER" id="PTHR16121:SF2">
    <property type="entry name" value="CAP-SPECIFIC MRNA (NUCLEOSIDE-2'-O-)-METHYLTRANSFERASE 2"/>
    <property type="match status" value="1"/>
</dbReference>
<evidence type="ECO:0000313" key="10">
    <source>
        <dbReference type="EMBL" id="GAX78270.1"/>
    </source>
</evidence>
<dbReference type="GO" id="GO:0004483">
    <property type="term" value="F:methyltransferase cap1 activity"/>
    <property type="evidence" value="ECO:0007669"/>
    <property type="project" value="TreeGrafter"/>
</dbReference>
<dbReference type="Proteomes" id="UP000232323">
    <property type="component" value="Unassembled WGS sequence"/>
</dbReference>
<keyword evidence="11" id="KW-1185">Reference proteome</keyword>
<dbReference type="InterPro" id="IPR025807">
    <property type="entry name" value="Adrift-typ_MeTrfase"/>
</dbReference>
<gene>
    <name evidence="10" type="ORF">CEUSTIGMA_g5712.t1</name>
</gene>
<evidence type="ECO:0000256" key="5">
    <source>
        <dbReference type="ARBA" id="ARBA00022691"/>
    </source>
</evidence>
<evidence type="ECO:0000259" key="9">
    <source>
        <dbReference type="PROSITE" id="PS51614"/>
    </source>
</evidence>
<name>A0A250X671_9CHLO</name>
<dbReference type="EMBL" id="BEGY01000031">
    <property type="protein sequence ID" value="GAX78270.1"/>
    <property type="molecule type" value="Genomic_DNA"/>
</dbReference>
<dbReference type="InterPro" id="IPR050851">
    <property type="entry name" value="mRNA_Cap_2O-Ribose_MeTrfase"/>
</dbReference>
<evidence type="ECO:0000256" key="7">
    <source>
        <dbReference type="SAM" id="MobiDB-lite"/>
    </source>
</evidence>
<dbReference type="EC" id="2.1.1.296" evidence="1"/>
<comment type="caution">
    <text evidence="10">The sequence shown here is derived from an EMBL/GenBank/DDBJ whole genome shotgun (WGS) entry which is preliminary data.</text>
</comment>
<dbReference type="GO" id="GO:0003676">
    <property type="term" value="F:nucleic acid binding"/>
    <property type="evidence" value="ECO:0007669"/>
    <property type="project" value="InterPro"/>
</dbReference>
<dbReference type="Pfam" id="PF01585">
    <property type="entry name" value="G-patch"/>
    <property type="match status" value="1"/>
</dbReference>
<dbReference type="GO" id="GO:0005737">
    <property type="term" value="C:cytoplasm"/>
    <property type="evidence" value="ECO:0007669"/>
    <property type="project" value="TreeGrafter"/>
</dbReference>
<accession>A0A250X671</accession>
<dbReference type="PANTHER" id="PTHR16121">
    <property type="entry name" value="CAP-SPECIFIC MRNA (NUCLEOSIDE-2'-O-)-METHYLTRANSFERASE 1-RELATED"/>
    <property type="match status" value="1"/>
</dbReference>
<dbReference type="Pfam" id="PF01728">
    <property type="entry name" value="FtsJ"/>
    <property type="match status" value="1"/>
</dbReference>
<dbReference type="InterPro" id="IPR000467">
    <property type="entry name" value="G_patch_dom"/>
</dbReference>
<evidence type="ECO:0000259" key="8">
    <source>
        <dbReference type="PROSITE" id="PS50174"/>
    </source>
</evidence>
<feature type="domain" description="G-patch" evidence="8">
    <location>
        <begin position="521"/>
        <end position="568"/>
    </location>
</feature>
<keyword evidence="5" id="KW-0949">S-adenosyl-L-methionine</keyword>
<evidence type="ECO:0000256" key="2">
    <source>
        <dbReference type="ARBA" id="ARBA00021134"/>
    </source>
</evidence>
<dbReference type="Gene3D" id="3.40.50.12760">
    <property type="match status" value="2"/>
</dbReference>
<keyword evidence="3" id="KW-0489">Methyltransferase</keyword>
<feature type="compositionally biased region" description="Basic and acidic residues" evidence="7">
    <location>
        <begin position="869"/>
        <end position="881"/>
    </location>
</feature>
<feature type="region of interest" description="Disordered" evidence="7">
    <location>
        <begin position="646"/>
        <end position="685"/>
    </location>
</feature>
<evidence type="ECO:0000256" key="3">
    <source>
        <dbReference type="ARBA" id="ARBA00022603"/>
    </source>
</evidence>
<feature type="region of interest" description="Disordered" evidence="7">
    <location>
        <begin position="490"/>
        <end position="524"/>
    </location>
</feature>
<feature type="compositionally biased region" description="Polar residues" evidence="7">
    <location>
        <begin position="671"/>
        <end position="680"/>
    </location>
</feature>
<feature type="compositionally biased region" description="Acidic residues" evidence="7">
    <location>
        <begin position="882"/>
        <end position="891"/>
    </location>
</feature>
<dbReference type="InterPro" id="IPR029063">
    <property type="entry name" value="SAM-dependent_MTases_sf"/>
</dbReference>
<dbReference type="GO" id="GO:0032259">
    <property type="term" value="P:methylation"/>
    <property type="evidence" value="ECO:0007669"/>
    <property type="project" value="UniProtKB-KW"/>
</dbReference>
<dbReference type="SUPFAM" id="SSF53335">
    <property type="entry name" value="S-adenosyl-L-methionine-dependent methyltransferases"/>
    <property type="match status" value="1"/>
</dbReference>
<dbReference type="PROSITE" id="PS51614">
    <property type="entry name" value="SAM_MT_ADRIFT"/>
    <property type="match status" value="1"/>
</dbReference>
<dbReference type="GO" id="GO:0120550">
    <property type="term" value="F:methyltransferase cap2 activity"/>
    <property type="evidence" value="ECO:0007669"/>
    <property type="project" value="UniProtKB-EC"/>
</dbReference>
<protein>
    <recommendedName>
        <fullName evidence="2">Cap-specific mRNA (nucleoside-2'-O-)-methyltransferase 2</fullName>
        <ecNumber evidence="1">2.1.1.296</ecNumber>
    </recommendedName>
</protein>
<feature type="domain" description="Adrift-type SAM-dependent 2'-O-MTase" evidence="9">
    <location>
        <begin position="115"/>
        <end position="338"/>
    </location>
</feature>
<feature type="region of interest" description="Disordered" evidence="7">
    <location>
        <begin position="854"/>
        <end position="891"/>
    </location>
</feature>
<dbReference type="OrthoDB" id="4822at2759"/>
<reference evidence="10 11" key="1">
    <citation type="submission" date="2017-08" db="EMBL/GenBank/DDBJ databases">
        <title>Acidophilic green algal genome provides insights into adaptation to an acidic environment.</title>
        <authorList>
            <person name="Hirooka S."/>
            <person name="Hirose Y."/>
            <person name="Kanesaki Y."/>
            <person name="Higuchi S."/>
            <person name="Fujiwara T."/>
            <person name="Onuma R."/>
            <person name="Era A."/>
            <person name="Ohbayashi R."/>
            <person name="Uzuka A."/>
            <person name="Nozaki H."/>
            <person name="Yoshikawa H."/>
            <person name="Miyagishima S.Y."/>
        </authorList>
    </citation>
    <scope>NUCLEOTIDE SEQUENCE [LARGE SCALE GENOMIC DNA]</scope>
    <source>
        <strain evidence="10 11">NIES-2499</strain>
    </source>
</reference>
<evidence type="ECO:0000256" key="4">
    <source>
        <dbReference type="ARBA" id="ARBA00022679"/>
    </source>
</evidence>
<comment type="catalytic activity">
    <reaction evidence="6">
        <text>a 5'-end (N(7)-methyl 5'-triphosphoguanosine)-(2'-O-methyl-ribonucleoside)-(ribonucleotide) in mRNA + S-adenosyl-L-methionine = a 5'-end (N(7)-methyl 5'-triphosphoguanosine)-(2'-O-methyl-ribonucleoside)-(2'-O-methyl-ribonucleotide) in mRNA + S-adenosyl-L-homocysteine + H(+)</text>
        <dbReference type="Rhea" id="RHEA:67024"/>
        <dbReference type="Rhea" id="RHEA-COMP:17169"/>
        <dbReference type="Rhea" id="RHEA-COMP:17170"/>
        <dbReference type="ChEBI" id="CHEBI:15378"/>
        <dbReference type="ChEBI" id="CHEBI:57856"/>
        <dbReference type="ChEBI" id="CHEBI:59789"/>
        <dbReference type="ChEBI" id="CHEBI:167612"/>
        <dbReference type="ChEBI" id="CHEBI:167614"/>
        <dbReference type="EC" id="2.1.1.296"/>
    </reaction>
</comment>
<organism evidence="10 11">
    <name type="scientific">Chlamydomonas eustigma</name>
    <dbReference type="NCBI Taxonomy" id="1157962"/>
    <lineage>
        <taxon>Eukaryota</taxon>
        <taxon>Viridiplantae</taxon>
        <taxon>Chlorophyta</taxon>
        <taxon>core chlorophytes</taxon>
        <taxon>Chlorophyceae</taxon>
        <taxon>CS clade</taxon>
        <taxon>Chlamydomonadales</taxon>
        <taxon>Chlamydomonadaceae</taxon>
        <taxon>Chlamydomonas</taxon>
    </lineage>
</organism>
<proteinExistence type="predicted"/>